<proteinExistence type="inferred from homology"/>
<dbReference type="AlphaFoldDB" id="A0A1V6PYY9"/>
<feature type="domain" description="Exo-beta-D-glucosaminidase Ig-fold" evidence="5">
    <location>
        <begin position="813"/>
        <end position="921"/>
    </location>
</feature>
<evidence type="ECO:0000256" key="3">
    <source>
        <dbReference type="ARBA" id="ARBA00023295"/>
    </source>
</evidence>
<sequence>MALHWTSFNVKISKFLIVMDQTLSRPYVTPNGSSSAHLTGETPCLPRFPSQLVLAGQVVRAILQTRQLPYYGRIILDSADAANVVSNPLVASAGDVAAIPGWYLQSALKVPGELSVLSSPAADSSSWYRVSSRGTVMAGLLENGVYNETELFFSDNMESVSDISFRSPWIYREVFSMSPSNGQYFTLKTHGITPKADIYLNGILIATSDQQQGSYGGLQYSLTNYIQTGDNCILVRVFPTNYLRDFAMGFVDWNPYPADNGTGVWRNVEISQTGSISMSPFRIVTDFTKPTTEAVNITFRTELSNHEPKAHRVKLNGTVTRGSSAIAQISDIFDLKPNERKTVSIEAIVRNPDIWWPACWGEQPLYTIQAHTFIQEPRELLSDRCRSQQFGIRHVSSNLNGFNDTEFTVNGEPFQVIGAGYGPDIFLRFDKDRVEKMLTYLLDMGMNTLRLEGKQEHPELYELADRMGVMILAGWECCDKWEGWEYNEDADGVKWDDQDYRIARTSMLHEAEMMQAHPSMLGFLVGSDYWPDDQATEVYLDALRYMDWPNPIIASASMRGYPEALGPSGMKMDGPYDWVPPNYWYGNKEGAAFGFGSELGAGVGTPETRSLKKFMSDDNLKTMWTQPDAHLYHMSRYDSHFYDRSIYNKALHSRYGEPVSVDDYVLKSQMADYEATRAQYEAYSTRKNATRPATGLIYWMLNSAWPNLHWQLFDYYLSPMAAYFGTKVGARMEHVAYDYESRSGNKLSSTEANIKTTPNFAKPVTSVDAIDTIQDVAFLRLVLRDPKSNLIISRNVYWISQTRDVLDWPKSNFFTTPVTTFANYTKLQSLAAANVKPSLHPERSSFADGLTRAEVHLENESEVPALFLRLNAIYASEQAEIAPVYWSDNYITLWPKEKLCLTVAFRGNLQETIVEVSGQNIKTVTLKGADMQHLI</sequence>
<organism evidence="7 8">
    <name type="scientific">Penicillium antarcticum</name>
    <dbReference type="NCBI Taxonomy" id="416450"/>
    <lineage>
        <taxon>Eukaryota</taxon>
        <taxon>Fungi</taxon>
        <taxon>Dikarya</taxon>
        <taxon>Ascomycota</taxon>
        <taxon>Pezizomycotina</taxon>
        <taxon>Eurotiomycetes</taxon>
        <taxon>Eurotiomycetidae</taxon>
        <taxon>Eurotiales</taxon>
        <taxon>Aspergillaceae</taxon>
        <taxon>Penicillium</taxon>
    </lineage>
</organism>
<dbReference type="GO" id="GO:0004553">
    <property type="term" value="F:hydrolase activity, hydrolyzing O-glycosyl compounds"/>
    <property type="evidence" value="ECO:0007669"/>
    <property type="project" value="InterPro"/>
</dbReference>
<dbReference type="SUPFAM" id="SSF51445">
    <property type="entry name" value="(Trans)glycosidases"/>
    <property type="match status" value="1"/>
</dbReference>
<evidence type="ECO:0000256" key="1">
    <source>
        <dbReference type="ARBA" id="ARBA00007401"/>
    </source>
</evidence>
<comment type="caution">
    <text evidence="7">The sequence shown here is derived from an EMBL/GenBank/DDBJ whole genome shotgun (WGS) entry which is preliminary data.</text>
</comment>
<gene>
    <name evidence="7" type="ORF">PENANT_c023G06858</name>
</gene>
<dbReference type="SUPFAM" id="SSF49785">
    <property type="entry name" value="Galactose-binding domain-like"/>
    <property type="match status" value="1"/>
</dbReference>
<dbReference type="InterPro" id="IPR008979">
    <property type="entry name" value="Galactose-bd-like_sf"/>
</dbReference>
<evidence type="ECO:0000259" key="5">
    <source>
        <dbReference type="Pfam" id="PF18368"/>
    </source>
</evidence>
<dbReference type="InterPro" id="IPR043534">
    <property type="entry name" value="EBDG/EBM"/>
</dbReference>
<feature type="domain" description="Beta-mannosidase-like galactose-binding" evidence="6">
    <location>
        <begin position="122"/>
        <end position="237"/>
    </location>
</feature>
<evidence type="ECO:0000313" key="8">
    <source>
        <dbReference type="Proteomes" id="UP000191672"/>
    </source>
</evidence>
<comment type="similarity">
    <text evidence="1">Belongs to the glycosyl hydrolase 2 family.</text>
</comment>
<keyword evidence="2" id="KW-0378">Hydrolase</keyword>
<dbReference type="EMBL" id="MDYN01000023">
    <property type="protein sequence ID" value="OQD82155.1"/>
    <property type="molecule type" value="Genomic_DNA"/>
</dbReference>
<evidence type="ECO:0000259" key="4">
    <source>
        <dbReference type="Pfam" id="PF00703"/>
    </source>
</evidence>
<reference evidence="8" key="1">
    <citation type="journal article" date="2017" name="Nat. Microbiol.">
        <title>Global analysis of biosynthetic gene clusters reveals vast potential of secondary metabolite production in Penicillium species.</title>
        <authorList>
            <person name="Nielsen J.C."/>
            <person name="Grijseels S."/>
            <person name="Prigent S."/>
            <person name="Ji B."/>
            <person name="Dainat J."/>
            <person name="Nielsen K.F."/>
            <person name="Frisvad J.C."/>
            <person name="Workman M."/>
            <person name="Nielsen J."/>
        </authorList>
    </citation>
    <scope>NUCLEOTIDE SEQUENCE [LARGE SCALE GENOMIC DNA]</scope>
    <source>
        <strain evidence="8">IBT 31811</strain>
    </source>
</reference>
<evidence type="ECO:0000256" key="2">
    <source>
        <dbReference type="ARBA" id="ARBA00022801"/>
    </source>
</evidence>
<evidence type="ECO:0000313" key="7">
    <source>
        <dbReference type="EMBL" id="OQD82155.1"/>
    </source>
</evidence>
<feature type="domain" description="Glycoside hydrolase family 2 immunoglobulin-like beta-sandwich" evidence="4">
    <location>
        <begin position="282"/>
        <end position="393"/>
    </location>
</feature>
<dbReference type="Pfam" id="PF00703">
    <property type="entry name" value="Glyco_hydro_2"/>
    <property type="match status" value="1"/>
</dbReference>
<dbReference type="InterPro" id="IPR041351">
    <property type="entry name" value="Ig_GlcNase"/>
</dbReference>
<keyword evidence="8" id="KW-1185">Reference proteome</keyword>
<dbReference type="InterPro" id="IPR036156">
    <property type="entry name" value="Beta-gal/glucu_dom_sf"/>
</dbReference>
<keyword evidence="3" id="KW-0326">Glycosidase</keyword>
<dbReference type="Gene3D" id="3.20.20.80">
    <property type="entry name" value="Glycosidases"/>
    <property type="match status" value="1"/>
</dbReference>
<dbReference type="Gene3D" id="2.60.40.10">
    <property type="entry name" value="Immunoglobulins"/>
    <property type="match status" value="3"/>
</dbReference>
<dbReference type="InterPro" id="IPR017853">
    <property type="entry name" value="GH"/>
</dbReference>
<dbReference type="InterPro" id="IPR054593">
    <property type="entry name" value="Beta-mannosidase-like_N2"/>
</dbReference>
<name>A0A1V6PYY9_9EURO</name>
<dbReference type="UniPathway" id="UPA00280"/>
<dbReference type="PANTHER" id="PTHR43536:SF1">
    <property type="entry name" value="MANNOSYLGLYCOPROTEIN ENDO-BETA-MANNOSIDASE"/>
    <property type="match status" value="1"/>
</dbReference>
<dbReference type="GO" id="GO:0005975">
    <property type="term" value="P:carbohydrate metabolic process"/>
    <property type="evidence" value="ECO:0007669"/>
    <property type="project" value="InterPro"/>
</dbReference>
<protein>
    <submittedName>
        <fullName evidence="7">Uncharacterized protein</fullName>
    </submittedName>
</protein>
<accession>A0A1V6PYY9</accession>
<dbReference type="PANTHER" id="PTHR43536">
    <property type="entry name" value="MANNOSYLGLYCOPROTEIN ENDO-BETA-MANNOSIDASE"/>
    <property type="match status" value="1"/>
</dbReference>
<dbReference type="SUPFAM" id="SSF49303">
    <property type="entry name" value="beta-Galactosidase/glucuronidase domain"/>
    <property type="match status" value="3"/>
</dbReference>
<dbReference type="Proteomes" id="UP000191672">
    <property type="component" value="Unassembled WGS sequence"/>
</dbReference>
<dbReference type="Pfam" id="PF18368">
    <property type="entry name" value="Ig_GlcNase"/>
    <property type="match status" value="1"/>
</dbReference>
<dbReference type="STRING" id="416450.A0A1V6PYY9"/>
<dbReference type="Pfam" id="PF22666">
    <property type="entry name" value="Glyco_hydro_2_N2"/>
    <property type="match status" value="1"/>
</dbReference>
<dbReference type="Gene3D" id="2.60.120.260">
    <property type="entry name" value="Galactose-binding domain-like"/>
    <property type="match status" value="1"/>
</dbReference>
<evidence type="ECO:0000259" key="6">
    <source>
        <dbReference type="Pfam" id="PF22666"/>
    </source>
</evidence>
<dbReference type="InterPro" id="IPR013783">
    <property type="entry name" value="Ig-like_fold"/>
</dbReference>
<dbReference type="InterPro" id="IPR006102">
    <property type="entry name" value="Ig-like_GH2"/>
</dbReference>